<dbReference type="InterPro" id="IPR002110">
    <property type="entry name" value="Ankyrin_rpt"/>
</dbReference>
<gene>
    <name evidence="4" type="ORF">HNR61_006605</name>
</gene>
<reference evidence="4 5" key="1">
    <citation type="submission" date="2020-08" db="EMBL/GenBank/DDBJ databases">
        <title>Genomic Encyclopedia of Type Strains, Phase IV (KMG-IV): sequencing the most valuable type-strain genomes for metagenomic binning, comparative biology and taxonomic classification.</title>
        <authorList>
            <person name="Goeker M."/>
        </authorList>
    </citation>
    <scope>NUCLEOTIDE SEQUENCE [LARGE SCALE GENOMIC DNA]</scope>
    <source>
        <strain evidence="4 5">DSM 44197</strain>
    </source>
</reference>
<keyword evidence="5" id="KW-1185">Reference proteome</keyword>
<evidence type="ECO:0000313" key="5">
    <source>
        <dbReference type="Proteomes" id="UP000572680"/>
    </source>
</evidence>
<dbReference type="InterPro" id="IPR036770">
    <property type="entry name" value="Ankyrin_rpt-contain_sf"/>
</dbReference>
<dbReference type="RefSeq" id="WP_182846971.1">
    <property type="nucleotide sequence ID" value="NZ_JACJIA010000010.1"/>
</dbReference>
<sequence>MSGNVANDLRVWELVRRYAVPRWMIERATERRLAGDWRGACAAAHIDVDIDPADLTPEIEDDLRHLAPDLLRWHLPRDHGGTHIAVRRELVLGGYGGAVLYAATPRARNAPQIQRLRLRLDRKAPGRYRPADPPVVREDWSGLRHLWDARRAGGLLDHHGPGGRLPFLRPDGVPLPEGELPTADPRPGDPAARSEWVFLLRERGDLDGAITAAGLTAVEPRGRPGAWRTMTLVRHGLATLDLSLLARAGRSLAGTARVRADVSSRHCLVLERVQGRLTLSAADPRDVADVPVLPEPCWRTPDPLLLRAGRITPEELHPLVRAALFPARPPAGPPPPAPLAPVRIRCRGERHEARWRGGRLDVPHPAGEHERERALRALGGTMTGCFAVTEAWTSGRGGLPPALEALREEIFLRMEHGDTPGVLRLLEEGVDPRVRDGDGRTLLHLVYLADHEVLLPRLLAAGLDLEAEDGHGGTPLYRAVLHRASAGCVRALVDAGARIDVVNEGGWSLRDLINTHRYAHLYFLRDRIAAEHPGLGRGLPDETGGDG</sequence>
<keyword evidence="2 3" id="KW-0040">ANK repeat</keyword>
<dbReference type="SUPFAM" id="SSF48403">
    <property type="entry name" value="Ankyrin repeat"/>
    <property type="match status" value="1"/>
</dbReference>
<dbReference type="PROSITE" id="PS50088">
    <property type="entry name" value="ANK_REPEAT"/>
    <property type="match status" value="2"/>
</dbReference>
<dbReference type="GO" id="GO:0004842">
    <property type="term" value="F:ubiquitin-protein transferase activity"/>
    <property type="evidence" value="ECO:0007669"/>
    <property type="project" value="TreeGrafter"/>
</dbReference>
<evidence type="ECO:0000256" key="2">
    <source>
        <dbReference type="ARBA" id="ARBA00023043"/>
    </source>
</evidence>
<name>A0A7W3LVA4_ACTNM</name>
<dbReference type="EMBL" id="JACJIA010000010">
    <property type="protein sequence ID" value="MBA8954948.1"/>
    <property type="molecule type" value="Genomic_DNA"/>
</dbReference>
<dbReference type="Proteomes" id="UP000572680">
    <property type="component" value="Unassembled WGS sequence"/>
</dbReference>
<dbReference type="AlphaFoldDB" id="A0A7W3LVA4"/>
<dbReference type="Gene3D" id="1.25.40.20">
    <property type="entry name" value="Ankyrin repeat-containing domain"/>
    <property type="match status" value="1"/>
</dbReference>
<dbReference type="GO" id="GO:0085020">
    <property type="term" value="P:protein K6-linked ubiquitination"/>
    <property type="evidence" value="ECO:0007669"/>
    <property type="project" value="TreeGrafter"/>
</dbReference>
<evidence type="ECO:0008006" key="6">
    <source>
        <dbReference type="Google" id="ProtNLM"/>
    </source>
</evidence>
<organism evidence="4 5">
    <name type="scientific">Actinomadura namibiensis</name>
    <dbReference type="NCBI Taxonomy" id="182080"/>
    <lineage>
        <taxon>Bacteria</taxon>
        <taxon>Bacillati</taxon>
        <taxon>Actinomycetota</taxon>
        <taxon>Actinomycetes</taxon>
        <taxon>Streptosporangiales</taxon>
        <taxon>Thermomonosporaceae</taxon>
        <taxon>Actinomadura</taxon>
    </lineage>
</organism>
<protein>
    <recommendedName>
        <fullName evidence="6">Ankyrin repeat protein</fullName>
    </recommendedName>
</protein>
<feature type="repeat" description="ANK" evidence="3">
    <location>
        <begin position="438"/>
        <end position="470"/>
    </location>
</feature>
<dbReference type="SMART" id="SM00248">
    <property type="entry name" value="ANK"/>
    <property type="match status" value="2"/>
</dbReference>
<feature type="repeat" description="ANK" evidence="3">
    <location>
        <begin position="471"/>
        <end position="504"/>
    </location>
</feature>
<accession>A0A7W3LVA4</accession>
<dbReference type="PANTHER" id="PTHR24171">
    <property type="entry name" value="ANKYRIN REPEAT DOMAIN-CONTAINING PROTEIN 39-RELATED"/>
    <property type="match status" value="1"/>
</dbReference>
<dbReference type="Pfam" id="PF12796">
    <property type="entry name" value="Ank_2"/>
    <property type="match status" value="1"/>
</dbReference>
<evidence type="ECO:0000313" key="4">
    <source>
        <dbReference type="EMBL" id="MBA8954948.1"/>
    </source>
</evidence>
<evidence type="ECO:0000256" key="1">
    <source>
        <dbReference type="ARBA" id="ARBA00022737"/>
    </source>
</evidence>
<keyword evidence="1" id="KW-0677">Repeat</keyword>
<evidence type="ECO:0000256" key="3">
    <source>
        <dbReference type="PROSITE-ProRule" id="PRU00023"/>
    </source>
</evidence>
<dbReference type="PANTHER" id="PTHR24171:SF8">
    <property type="entry name" value="BRCA1-ASSOCIATED RING DOMAIN PROTEIN 1"/>
    <property type="match status" value="1"/>
</dbReference>
<dbReference type="PROSITE" id="PS50297">
    <property type="entry name" value="ANK_REP_REGION"/>
    <property type="match status" value="1"/>
</dbReference>
<proteinExistence type="predicted"/>
<comment type="caution">
    <text evidence="4">The sequence shown here is derived from an EMBL/GenBank/DDBJ whole genome shotgun (WGS) entry which is preliminary data.</text>
</comment>